<protein>
    <submittedName>
        <fullName evidence="2">Uncharacterized protein</fullName>
    </submittedName>
</protein>
<dbReference type="EMBL" id="QRQU01000001">
    <property type="protein sequence ID" value="RHN27285.1"/>
    <property type="molecule type" value="Genomic_DNA"/>
</dbReference>
<dbReference type="Pfam" id="PF20563">
    <property type="entry name" value="DUF6773"/>
    <property type="match status" value="1"/>
</dbReference>
<feature type="transmembrane region" description="Helical" evidence="1">
    <location>
        <begin position="21"/>
        <end position="43"/>
    </location>
</feature>
<keyword evidence="1" id="KW-0472">Membrane</keyword>
<comment type="caution">
    <text evidence="2">The sequence shown here is derived from an EMBL/GenBank/DDBJ whole genome shotgun (WGS) entry which is preliminary data.</text>
</comment>
<evidence type="ECO:0000256" key="1">
    <source>
        <dbReference type="SAM" id="Phobius"/>
    </source>
</evidence>
<dbReference type="Proteomes" id="UP000285725">
    <property type="component" value="Unassembled WGS sequence"/>
</dbReference>
<keyword evidence="1" id="KW-1133">Transmembrane helix</keyword>
<proteinExistence type="predicted"/>
<evidence type="ECO:0000313" key="5">
    <source>
        <dbReference type="Proteomes" id="UP000285773"/>
    </source>
</evidence>
<evidence type="ECO:0000313" key="3">
    <source>
        <dbReference type="EMBL" id="RHN27285.1"/>
    </source>
</evidence>
<keyword evidence="1" id="KW-0812">Transmembrane</keyword>
<accession>A0A414CMM1</accession>
<gene>
    <name evidence="2" type="ORF">DW820_03790</name>
    <name evidence="3" type="ORF">DWZ19_02210</name>
</gene>
<sequence length="160" mass="17977">MKQKKEPIVKDERTMLLDGKIAGELVLGMTCFIALSAFVKSSILDLDLVAYLPEMFLLIAMGAYALLRRISSGIDIRDVLEKDSWLSRLGSGLFFAVLVTAMDVIGKREAMSFILSPKYLVKILLEILVFAILTDLLEKPLALINRKKQEKIEAELEDEE</sequence>
<feature type="transmembrane region" description="Helical" evidence="1">
    <location>
        <begin position="49"/>
        <end position="67"/>
    </location>
</feature>
<name>A0A414CMM1_STRPA</name>
<dbReference type="EMBL" id="QSIO01000001">
    <property type="protein sequence ID" value="RHC96255.1"/>
    <property type="molecule type" value="Genomic_DNA"/>
</dbReference>
<organism evidence="2 5">
    <name type="scientific">Streptococcus parasanguinis</name>
    <dbReference type="NCBI Taxonomy" id="1318"/>
    <lineage>
        <taxon>Bacteria</taxon>
        <taxon>Bacillati</taxon>
        <taxon>Bacillota</taxon>
        <taxon>Bacilli</taxon>
        <taxon>Lactobacillales</taxon>
        <taxon>Streptococcaceae</taxon>
        <taxon>Streptococcus</taxon>
    </lineage>
</organism>
<evidence type="ECO:0000313" key="4">
    <source>
        <dbReference type="Proteomes" id="UP000285725"/>
    </source>
</evidence>
<dbReference type="AlphaFoldDB" id="A0A414CMM1"/>
<evidence type="ECO:0000313" key="2">
    <source>
        <dbReference type="EMBL" id="RHC96255.1"/>
    </source>
</evidence>
<reference evidence="4 5" key="1">
    <citation type="submission" date="2018-08" db="EMBL/GenBank/DDBJ databases">
        <title>A genome reference for cultivated species of the human gut microbiota.</title>
        <authorList>
            <person name="Zou Y."/>
            <person name="Xue W."/>
            <person name="Luo G."/>
        </authorList>
    </citation>
    <scope>NUCLEOTIDE SEQUENCE [LARGE SCALE GENOMIC DNA]</scope>
    <source>
        <strain evidence="3 4">AF30-12BH</strain>
        <strain evidence="2 5">AM33-3BH</strain>
    </source>
</reference>
<dbReference type="Proteomes" id="UP000285773">
    <property type="component" value="Unassembled WGS sequence"/>
</dbReference>
<dbReference type="InterPro" id="IPR046664">
    <property type="entry name" value="DUF6773"/>
</dbReference>
<feature type="transmembrane region" description="Helical" evidence="1">
    <location>
        <begin position="88"/>
        <end position="107"/>
    </location>
</feature>
<dbReference type="RefSeq" id="WP_049498501.1">
    <property type="nucleotide sequence ID" value="NZ_CABJDC010000001.1"/>
</dbReference>